<dbReference type="EMBL" id="JBANQN010000009">
    <property type="protein sequence ID" value="KAK6780191.1"/>
    <property type="molecule type" value="Genomic_DNA"/>
</dbReference>
<dbReference type="InterPro" id="IPR001932">
    <property type="entry name" value="PPM-type_phosphatase-like_dom"/>
</dbReference>
<dbReference type="InterPro" id="IPR036457">
    <property type="entry name" value="PPM-type-like_dom_sf"/>
</dbReference>
<evidence type="ECO:0000313" key="2">
    <source>
        <dbReference type="EMBL" id="KAK6780191.1"/>
    </source>
</evidence>
<proteinExistence type="predicted"/>
<gene>
    <name evidence="2" type="ORF">RDI58_022375</name>
</gene>
<protein>
    <recommendedName>
        <fullName evidence="1">PPM-type phosphatase domain-containing protein</fullName>
    </recommendedName>
</protein>
<evidence type="ECO:0000313" key="3">
    <source>
        <dbReference type="Proteomes" id="UP001371456"/>
    </source>
</evidence>
<dbReference type="Gene3D" id="3.60.40.10">
    <property type="entry name" value="PPM-type phosphatase domain"/>
    <property type="match status" value="1"/>
</dbReference>
<dbReference type="SUPFAM" id="SSF81606">
    <property type="entry name" value="PP2C-like"/>
    <property type="match status" value="1"/>
</dbReference>
<dbReference type="AlphaFoldDB" id="A0AAN8Y617"/>
<dbReference type="Proteomes" id="UP001371456">
    <property type="component" value="Unassembled WGS sequence"/>
</dbReference>
<accession>A0AAN8Y617</accession>
<comment type="caution">
    <text evidence="2">The sequence shown here is derived from an EMBL/GenBank/DDBJ whole genome shotgun (WGS) entry which is preliminary data.</text>
</comment>
<dbReference type="Pfam" id="PF00481">
    <property type="entry name" value="PP2C"/>
    <property type="match status" value="1"/>
</dbReference>
<organism evidence="2 3">
    <name type="scientific">Solanum bulbocastanum</name>
    <name type="common">Wild potato</name>
    <dbReference type="NCBI Taxonomy" id="147425"/>
    <lineage>
        <taxon>Eukaryota</taxon>
        <taxon>Viridiplantae</taxon>
        <taxon>Streptophyta</taxon>
        <taxon>Embryophyta</taxon>
        <taxon>Tracheophyta</taxon>
        <taxon>Spermatophyta</taxon>
        <taxon>Magnoliopsida</taxon>
        <taxon>eudicotyledons</taxon>
        <taxon>Gunneridae</taxon>
        <taxon>Pentapetalae</taxon>
        <taxon>asterids</taxon>
        <taxon>lamiids</taxon>
        <taxon>Solanales</taxon>
        <taxon>Solanaceae</taxon>
        <taxon>Solanoideae</taxon>
        <taxon>Solaneae</taxon>
        <taxon>Solanum</taxon>
    </lineage>
</organism>
<keyword evidence="3" id="KW-1185">Reference proteome</keyword>
<name>A0AAN8Y617_SOLBU</name>
<sequence>MDTVNVTRRAYHITDKEVLEKAFELGKGGSTTITAMLINSQIVVVANVGDSRAVISKKGDVPRVDGQLVVGRTFRDILV</sequence>
<feature type="domain" description="PPM-type phosphatase" evidence="1">
    <location>
        <begin position="15"/>
        <end position="60"/>
    </location>
</feature>
<reference evidence="2 3" key="1">
    <citation type="submission" date="2024-02" db="EMBL/GenBank/DDBJ databases">
        <title>de novo genome assembly of Solanum bulbocastanum strain 11H21.</title>
        <authorList>
            <person name="Hosaka A.J."/>
        </authorList>
    </citation>
    <scope>NUCLEOTIDE SEQUENCE [LARGE SCALE GENOMIC DNA]</scope>
    <source>
        <tissue evidence="2">Young leaves</tissue>
    </source>
</reference>
<evidence type="ECO:0000259" key="1">
    <source>
        <dbReference type="Pfam" id="PF00481"/>
    </source>
</evidence>